<dbReference type="EMBL" id="JQBY01000026">
    <property type="protein sequence ID" value="KRN81512.1"/>
    <property type="molecule type" value="Genomic_DNA"/>
</dbReference>
<gene>
    <name evidence="2" type="ORF">IV87_GL001150</name>
    <name evidence="3" type="ORF">SAMN04487973_12217</name>
</gene>
<dbReference type="EMBL" id="FOGK01000022">
    <property type="protein sequence ID" value="SER86767.1"/>
    <property type="molecule type" value="Genomic_DNA"/>
</dbReference>
<proteinExistence type="predicted"/>
<dbReference type="PATRIC" id="fig|319653.3.peg.1165"/>
<protein>
    <submittedName>
        <fullName evidence="2">Uncharacterized protein</fullName>
    </submittedName>
</protein>
<name>A0A0R2JWN2_9LACO</name>
<organism evidence="2 4">
    <name type="scientific">Pediococcus ethanolidurans</name>
    <dbReference type="NCBI Taxonomy" id="319653"/>
    <lineage>
        <taxon>Bacteria</taxon>
        <taxon>Bacillati</taxon>
        <taxon>Bacillota</taxon>
        <taxon>Bacilli</taxon>
        <taxon>Lactobacillales</taxon>
        <taxon>Lactobacillaceae</taxon>
        <taxon>Pediococcus</taxon>
    </lineage>
</organism>
<sequence length="165" mass="19257">MYFLEFLVLVTGWQKVSGVWNYFTGDILHSFKGYSNMYTILNPFNFSISTSGLHTNYPFAISYCLILIIQYALIWYAMYQFATGMKAYFHLQKSELAKYFNRISTTFIGVFVTVVLLQIMDSVLAKQVRLFRPDFWLAIIGIVFLVIVFHYVGSIITNTNKYQDH</sequence>
<reference evidence="2 4" key="1">
    <citation type="journal article" date="2015" name="Genome Announc.">
        <title>Expanding the biotechnology potential of lactobacilli through comparative genomics of 213 strains and associated genera.</title>
        <authorList>
            <person name="Sun Z."/>
            <person name="Harris H.M."/>
            <person name="McCann A."/>
            <person name="Guo C."/>
            <person name="Argimon S."/>
            <person name="Zhang W."/>
            <person name="Yang X."/>
            <person name="Jeffery I.B."/>
            <person name="Cooney J.C."/>
            <person name="Kagawa T.F."/>
            <person name="Liu W."/>
            <person name="Song Y."/>
            <person name="Salvetti E."/>
            <person name="Wrobel A."/>
            <person name="Rasinkangas P."/>
            <person name="Parkhill J."/>
            <person name="Rea M.C."/>
            <person name="O'Sullivan O."/>
            <person name="Ritari J."/>
            <person name="Douillard F.P."/>
            <person name="Paul Ross R."/>
            <person name="Yang R."/>
            <person name="Briner A.E."/>
            <person name="Felis G.E."/>
            <person name="de Vos W.M."/>
            <person name="Barrangou R."/>
            <person name="Klaenhammer T.R."/>
            <person name="Caufield P.W."/>
            <person name="Cui Y."/>
            <person name="Zhang H."/>
            <person name="O'Toole P.W."/>
        </authorList>
    </citation>
    <scope>NUCLEOTIDE SEQUENCE [LARGE SCALE GENOMIC DNA]</scope>
    <source>
        <strain evidence="2 4">DSM 22301</strain>
    </source>
</reference>
<feature type="transmembrane region" description="Helical" evidence="1">
    <location>
        <begin position="99"/>
        <end position="120"/>
    </location>
</feature>
<feature type="transmembrane region" description="Helical" evidence="1">
    <location>
        <begin position="57"/>
        <end position="78"/>
    </location>
</feature>
<dbReference type="Proteomes" id="UP000051749">
    <property type="component" value="Unassembled WGS sequence"/>
</dbReference>
<evidence type="ECO:0000313" key="2">
    <source>
        <dbReference type="EMBL" id="KRN81512.1"/>
    </source>
</evidence>
<dbReference type="AlphaFoldDB" id="A0A0R2JWN2"/>
<feature type="transmembrane region" description="Helical" evidence="1">
    <location>
        <begin position="135"/>
        <end position="156"/>
    </location>
</feature>
<dbReference type="STRING" id="319653.SAMN04487973_12217"/>
<reference evidence="3 5" key="2">
    <citation type="submission" date="2016-10" db="EMBL/GenBank/DDBJ databases">
        <authorList>
            <person name="Varghese N."/>
            <person name="Submissions S."/>
        </authorList>
    </citation>
    <scope>NUCLEOTIDE SEQUENCE [LARGE SCALE GENOMIC DNA]</scope>
    <source>
        <strain evidence="3 5">CGMCC 1.3889</strain>
    </source>
</reference>
<accession>A0A0R2JWN2</accession>
<evidence type="ECO:0000313" key="3">
    <source>
        <dbReference type="EMBL" id="SER86767.1"/>
    </source>
</evidence>
<dbReference type="Proteomes" id="UP000182818">
    <property type="component" value="Unassembled WGS sequence"/>
</dbReference>
<comment type="caution">
    <text evidence="2">The sequence shown here is derived from an EMBL/GenBank/DDBJ whole genome shotgun (WGS) entry which is preliminary data.</text>
</comment>
<evidence type="ECO:0000256" key="1">
    <source>
        <dbReference type="SAM" id="Phobius"/>
    </source>
</evidence>
<evidence type="ECO:0000313" key="4">
    <source>
        <dbReference type="Proteomes" id="UP000051749"/>
    </source>
</evidence>
<keyword evidence="5" id="KW-1185">Reference proteome</keyword>
<keyword evidence="1" id="KW-0472">Membrane</keyword>
<keyword evidence="1" id="KW-1133">Transmembrane helix</keyword>
<keyword evidence="1" id="KW-0812">Transmembrane</keyword>
<evidence type="ECO:0000313" key="5">
    <source>
        <dbReference type="Proteomes" id="UP000182818"/>
    </source>
</evidence>